<sequence>MEVPPWLIILYNTTYFGVCFTHSEHKKKELDHFCIDCKKPICCNCVLTHALHNYVKIRRYMYCEVIRRQDLCKLFDCSNIQAYNTNKSKVLFLKQRSQQSSPQQNSKDHSCIICKRSLPDSCLYCSIACKVSAICGDRLKEETILDYKRMSIAEDVGLENSQTTDGLENHRPKDGANFILRRRRKGIPQRAPFF</sequence>
<name>A0A8S0PV40_OLEEU</name>
<dbReference type="InterPro" id="IPR000315">
    <property type="entry name" value="Znf_B-box"/>
</dbReference>
<dbReference type="OrthoDB" id="724537at2759"/>
<keyword evidence="1" id="KW-0479">Metal-binding</keyword>
<dbReference type="AlphaFoldDB" id="A0A8S0PV40"/>
<comment type="caution">
    <text evidence="3">The sequence shown here is derived from an EMBL/GenBank/DDBJ whole genome shotgun (WGS) entry which is preliminary data.</text>
</comment>
<accession>A0A8S0PV40</accession>
<gene>
    <name evidence="3" type="ORF">OLEA9_A060942</name>
</gene>
<dbReference type="InterPro" id="IPR006734">
    <property type="entry name" value="PLATZ"/>
</dbReference>
<evidence type="ECO:0000313" key="4">
    <source>
        <dbReference type="Proteomes" id="UP000594638"/>
    </source>
</evidence>
<dbReference type="PANTHER" id="PTHR31065:SF53">
    <property type="entry name" value="B BOX-TYPE DOMAIN-CONTAINING PROTEIN"/>
    <property type="match status" value="1"/>
</dbReference>
<dbReference type="Gramene" id="OE9A060942T1">
    <property type="protein sequence ID" value="OE9A060942C1"/>
    <property type="gene ID" value="OE9A060942"/>
</dbReference>
<dbReference type="PANTHER" id="PTHR31065">
    <property type="entry name" value="PLATZ TRANSCRIPTION FACTOR FAMILY PROTEIN"/>
    <property type="match status" value="1"/>
</dbReference>
<reference evidence="3 4" key="1">
    <citation type="submission" date="2019-12" db="EMBL/GenBank/DDBJ databases">
        <authorList>
            <person name="Alioto T."/>
            <person name="Alioto T."/>
            <person name="Gomez Garrido J."/>
        </authorList>
    </citation>
    <scope>NUCLEOTIDE SEQUENCE [LARGE SCALE GENOMIC DNA]</scope>
</reference>
<evidence type="ECO:0000259" key="2">
    <source>
        <dbReference type="PROSITE" id="PS50119"/>
    </source>
</evidence>
<protein>
    <submittedName>
        <fullName evidence="3">PLATZ domain-containing</fullName>
    </submittedName>
</protein>
<dbReference type="CDD" id="cd20207">
    <property type="entry name" value="Bbox2_GefO-like"/>
    <property type="match status" value="1"/>
</dbReference>
<dbReference type="EMBL" id="CACTIH010000182">
    <property type="protein sequence ID" value="CAA2956279.1"/>
    <property type="molecule type" value="Genomic_DNA"/>
</dbReference>
<dbReference type="Pfam" id="PF04640">
    <property type="entry name" value="PLATZ"/>
    <property type="match status" value="1"/>
</dbReference>
<dbReference type="Proteomes" id="UP000594638">
    <property type="component" value="Unassembled WGS sequence"/>
</dbReference>
<keyword evidence="1" id="KW-0863">Zinc-finger</keyword>
<organism evidence="3 4">
    <name type="scientific">Olea europaea subsp. europaea</name>
    <dbReference type="NCBI Taxonomy" id="158383"/>
    <lineage>
        <taxon>Eukaryota</taxon>
        <taxon>Viridiplantae</taxon>
        <taxon>Streptophyta</taxon>
        <taxon>Embryophyta</taxon>
        <taxon>Tracheophyta</taxon>
        <taxon>Spermatophyta</taxon>
        <taxon>Magnoliopsida</taxon>
        <taxon>eudicotyledons</taxon>
        <taxon>Gunneridae</taxon>
        <taxon>Pentapetalae</taxon>
        <taxon>asterids</taxon>
        <taxon>lamiids</taxon>
        <taxon>Lamiales</taxon>
        <taxon>Oleaceae</taxon>
        <taxon>Oleeae</taxon>
        <taxon>Olea</taxon>
    </lineage>
</organism>
<keyword evidence="4" id="KW-1185">Reference proteome</keyword>
<proteinExistence type="predicted"/>
<evidence type="ECO:0000256" key="1">
    <source>
        <dbReference type="PROSITE-ProRule" id="PRU00024"/>
    </source>
</evidence>
<evidence type="ECO:0000313" key="3">
    <source>
        <dbReference type="EMBL" id="CAA2956279.1"/>
    </source>
</evidence>
<dbReference type="GO" id="GO:0008270">
    <property type="term" value="F:zinc ion binding"/>
    <property type="evidence" value="ECO:0007669"/>
    <property type="project" value="UniProtKB-KW"/>
</dbReference>
<keyword evidence="1" id="KW-0862">Zinc</keyword>
<dbReference type="SUPFAM" id="SSF57845">
    <property type="entry name" value="B-box zinc-binding domain"/>
    <property type="match status" value="1"/>
</dbReference>
<feature type="domain" description="B box-type" evidence="2">
    <location>
        <begin position="18"/>
        <end position="57"/>
    </location>
</feature>
<dbReference type="PROSITE" id="PS50119">
    <property type="entry name" value="ZF_BBOX"/>
    <property type="match status" value="1"/>
</dbReference>